<dbReference type="AlphaFoldDB" id="A0A1B1URP1"/>
<proteinExistence type="predicted"/>
<feature type="region of interest" description="Disordered" evidence="1">
    <location>
        <begin position="1"/>
        <end position="23"/>
    </location>
</feature>
<dbReference type="EMBL" id="CP016428">
    <property type="protein sequence ID" value="ANW05308.1"/>
    <property type="molecule type" value="Genomic_DNA"/>
</dbReference>
<reference evidence="2 3" key="1">
    <citation type="submission" date="2016-07" db="EMBL/GenBank/DDBJ databases">
        <title>Complete genome sequence of Bradyrhizobium icense LMTR 13T, a potential inoculant strain isolated from lima bean (Phaseolus lunatus) in Peru.</title>
        <authorList>
            <person name="Ormeno-Orrillo E."/>
            <person name="Duran D."/>
            <person name="Rogel M.A."/>
            <person name="Rey L."/>
            <person name="Imperial J."/>
            <person name="Ruiz-Argueso T."/>
            <person name="Martinez-Romero E."/>
        </authorList>
    </citation>
    <scope>NUCLEOTIDE SEQUENCE [LARGE SCALE GENOMIC DNA]</scope>
    <source>
        <strain evidence="2 3">LMTR 13</strain>
    </source>
</reference>
<name>A0A1B1URP1_9BRAD</name>
<dbReference type="InterPro" id="IPR047675">
    <property type="entry name" value="Putative_zinc-bd"/>
</dbReference>
<gene>
    <name evidence="2" type="ORF">LMTR13_05075</name>
</gene>
<dbReference type="KEGG" id="bic:LMTR13_05075"/>
<dbReference type="Proteomes" id="UP000092839">
    <property type="component" value="Chromosome"/>
</dbReference>
<evidence type="ECO:0000313" key="2">
    <source>
        <dbReference type="EMBL" id="ANW05308.1"/>
    </source>
</evidence>
<accession>A0A1B1URP1</accession>
<evidence type="ECO:0000313" key="3">
    <source>
        <dbReference type="Proteomes" id="UP000092839"/>
    </source>
</evidence>
<dbReference type="OrthoDB" id="7597230at2"/>
<protein>
    <recommendedName>
        <fullName evidence="4">Glucans biosynthesis protein</fullName>
    </recommendedName>
</protein>
<evidence type="ECO:0000256" key="1">
    <source>
        <dbReference type="SAM" id="MobiDB-lite"/>
    </source>
</evidence>
<dbReference type="NCBIfam" id="NF041373">
    <property type="entry name" value="HGG_STG"/>
    <property type="match status" value="1"/>
</dbReference>
<keyword evidence="3" id="KW-1185">Reference proteome</keyword>
<evidence type="ECO:0008006" key="4">
    <source>
        <dbReference type="Google" id="ProtNLM"/>
    </source>
</evidence>
<sequence>MSDHIRNTGPMLASPRCGAKTRASGACRSPAVQGKKRCRMHGGAHGSGALKANQNARKHGLFTRDAIAERRQIQALLGEARRLLEEMR</sequence>
<organism evidence="2 3">
    <name type="scientific">Bradyrhizobium icense</name>
    <dbReference type="NCBI Taxonomy" id="1274631"/>
    <lineage>
        <taxon>Bacteria</taxon>
        <taxon>Pseudomonadati</taxon>
        <taxon>Pseudomonadota</taxon>
        <taxon>Alphaproteobacteria</taxon>
        <taxon>Hyphomicrobiales</taxon>
        <taxon>Nitrobacteraceae</taxon>
        <taxon>Bradyrhizobium</taxon>
    </lineage>
</organism>